<evidence type="ECO:0000313" key="6">
    <source>
        <dbReference type="Proteomes" id="UP000679749"/>
    </source>
</evidence>
<dbReference type="Gene3D" id="2.30.38.10">
    <property type="entry name" value="Luciferase, Domain 3"/>
    <property type="match status" value="1"/>
</dbReference>
<reference evidence="5" key="1">
    <citation type="submission" date="2021-05" db="EMBL/GenBank/DDBJ databases">
        <title>Novel Bacillus species.</title>
        <authorList>
            <person name="Liu G."/>
        </authorList>
    </citation>
    <scope>NUCLEOTIDE SEQUENCE</scope>
    <source>
        <strain evidence="5">FJAT-49825</strain>
    </source>
</reference>
<dbReference type="PANTHER" id="PTHR43201:SF5">
    <property type="entry name" value="MEDIUM-CHAIN ACYL-COA LIGASE ACSF2, MITOCHONDRIAL"/>
    <property type="match status" value="1"/>
</dbReference>
<dbReference type="Proteomes" id="UP000679749">
    <property type="component" value="Unassembled WGS sequence"/>
</dbReference>
<keyword evidence="2" id="KW-0436">Ligase</keyword>
<dbReference type="PANTHER" id="PTHR43201">
    <property type="entry name" value="ACYL-COA SYNTHETASE"/>
    <property type="match status" value="1"/>
</dbReference>
<dbReference type="InterPro" id="IPR045851">
    <property type="entry name" value="AMP-bd_C_sf"/>
</dbReference>
<dbReference type="Gene3D" id="3.40.50.980">
    <property type="match status" value="2"/>
</dbReference>
<organism evidence="5 6">
    <name type="scientific">Neobacillus rhizophilus</name>
    <dbReference type="NCBI Taxonomy" id="2833579"/>
    <lineage>
        <taxon>Bacteria</taxon>
        <taxon>Bacillati</taxon>
        <taxon>Bacillota</taxon>
        <taxon>Bacilli</taxon>
        <taxon>Bacillales</taxon>
        <taxon>Bacillaceae</taxon>
        <taxon>Neobacillus</taxon>
    </lineage>
</organism>
<evidence type="ECO:0000259" key="3">
    <source>
        <dbReference type="Pfam" id="PF00501"/>
    </source>
</evidence>
<dbReference type="Pfam" id="PF13193">
    <property type="entry name" value="AMP-binding_C"/>
    <property type="match status" value="1"/>
</dbReference>
<accession>A0A942UD70</accession>
<name>A0A942UD70_9BACI</name>
<dbReference type="PROSITE" id="PS00455">
    <property type="entry name" value="AMP_BINDING"/>
    <property type="match status" value="1"/>
</dbReference>
<dbReference type="EMBL" id="JAGYPF010000008">
    <property type="protein sequence ID" value="MBS4216513.1"/>
    <property type="molecule type" value="Genomic_DNA"/>
</dbReference>
<feature type="domain" description="AMP-dependent synthetase/ligase" evidence="3">
    <location>
        <begin position="29"/>
        <end position="400"/>
    </location>
</feature>
<dbReference type="Gene3D" id="3.30.300.30">
    <property type="match status" value="1"/>
</dbReference>
<evidence type="ECO:0000259" key="4">
    <source>
        <dbReference type="Pfam" id="PF13193"/>
    </source>
</evidence>
<protein>
    <submittedName>
        <fullName evidence="5">AMP-binding protein</fullName>
    </submittedName>
</protein>
<evidence type="ECO:0000256" key="2">
    <source>
        <dbReference type="ARBA" id="ARBA00022598"/>
    </source>
</evidence>
<sequence>MGFETILTDEDIKKYESNWSNKTILDYLKEAIEKYPEKAAIIDKKSRYTYKELGRLVDRVALGLLELGLKKGDVISIQLPNWNEFVILHFAATRIGAISNPLIPIYRDREIGFMVKLAESKMIVVPDEFRGFNYPEMIERLKPQWPSLEHIFVVGEKVPEGMKSFSYLMDAPWEEQREPSALDQIALNPNEVTEIIFTSGTTGEPKGVMHTHNTVTFASELWIDHFQLTSNDVIFMASTFAHQTGFLYGVRLPAIYGGSAVYQDIWNPEEFIQLIEKEKITFTTAATPFLQDTINVNGIEKYDLSSLRYFAAIGAPIPRTLVKQARQKLPAQILSGWGQTENGLVTLTLANDTEEKLTSTDGKAFPGLEVKVVDAVGNQLPPNVEGSLLVRGPSLFVGYLKRIELTRSEFDGEWFITGDRAMIDEDGYIRITGRNKDIIIRGGENIPVAYVENVLYEHLDVSVVQIVAMPDARLQEKACAFISMKQGAAPLTFDAMKAFLAERGVAKQYWPEHLEVIDDFPRTPSGKIQKFRLRDMINEKFADKV</sequence>
<feature type="domain" description="AMP-binding enzyme C-terminal" evidence="4">
    <location>
        <begin position="451"/>
        <end position="527"/>
    </location>
</feature>
<comment type="caution">
    <text evidence="5">The sequence shown here is derived from an EMBL/GenBank/DDBJ whole genome shotgun (WGS) entry which is preliminary data.</text>
</comment>
<dbReference type="GO" id="GO:0031956">
    <property type="term" value="F:medium-chain fatty acid-CoA ligase activity"/>
    <property type="evidence" value="ECO:0007669"/>
    <property type="project" value="TreeGrafter"/>
</dbReference>
<dbReference type="RefSeq" id="WP_213121039.1">
    <property type="nucleotide sequence ID" value="NZ_JAGYPF010000008.1"/>
</dbReference>
<dbReference type="InterPro" id="IPR000873">
    <property type="entry name" value="AMP-dep_synth/lig_dom"/>
</dbReference>
<gene>
    <name evidence="5" type="ORF">KHA99_29360</name>
</gene>
<keyword evidence="6" id="KW-1185">Reference proteome</keyword>
<dbReference type="InterPro" id="IPR020845">
    <property type="entry name" value="AMP-binding_CS"/>
</dbReference>
<dbReference type="GO" id="GO:0006631">
    <property type="term" value="P:fatty acid metabolic process"/>
    <property type="evidence" value="ECO:0007669"/>
    <property type="project" value="TreeGrafter"/>
</dbReference>
<dbReference type="AlphaFoldDB" id="A0A942UD70"/>
<proteinExistence type="inferred from homology"/>
<evidence type="ECO:0000256" key="1">
    <source>
        <dbReference type="ARBA" id="ARBA00006432"/>
    </source>
</evidence>
<evidence type="ECO:0000313" key="5">
    <source>
        <dbReference type="EMBL" id="MBS4216513.1"/>
    </source>
</evidence>
<comment type="similarity">
    <text evidence="1">Belongs to the ATP-dependent AMP-binding enzyme family.</text>
</comment>
<dbReference type="SUPFAM" id="SSF56801">
    <property type="entry name" value="Acetyl-CoA synthetase-like"/>
    <property type="match status" value="1"/>
</dbReference>
<dbReference type="InterPro" id="IPR025110">
    <property type="entry name" value="AMP-bd_C"/>
</dbReference>
<dbReference type="Pfam" id="PF00501">
    <property type="entry name" value="AMP-binding"/>
    <property type="match status" value="1"/>
</dbReference>